<keyword evidence="1" id="KW-1185">Reference proteome</keyword>
<protein>
    <submittedName>
        <fullName evidence="2">Nucleic acid-binding protein</fullName>
    </submittedName>
</protein>
<organism evidence="1 2">
    <name type="scientific">Strongyloides venezuelensis</name>
    <name type="common">Threadworm</name>
    <dbReference type="NCBI Taxonomy" id="75913"/>
    <lineage>
        <taxon>Eukaryota</taxon>
        <taxon>Metazoa</taxon>
        <taxon>Ecdysozoa</taxon>
        <taxon>Nematoda</taxon>
        <taxon>Chromadorea</taxon>
        <taxon>Rhabditida</taxon>
        <taxon>Tylenchina</taxon>
        <taxon>Panagrolaimomorpha</taxon>
        <taxon>Strongyloidoidea</taxon>
        <taxon>Strongyloididae</taxon>
        <taxon>Strongyloides</taxon>
    </lineage>
</organism>
<sequence length="144" mass="17009">MMEYTIENNTDLCEFKLSLSSSETYKITIRTIVERELSRRNDGCWHRNIKVHLDDEGIVCKGYLECPVCGRFDSIKISGTRRQVVIFQYLMFKWYSTLFYVQSALAAQPMDRFCNMFFDVLMQNNHTKAVMVRYGLASYCEYMP</sequence>
<reference evidence="2" key="2">
    <citation type="submission" date="2015-08" db="UniProtKB">
        <authorList>
            <consortium name="WormBaseParasite"/>
        </authorList>
    </citation>
    <scope>IDENTIFICATION</scope>
</reference>
<dbReference type="Proteomes" id="UP000035680">
    <property type="component" value="Unassembled WGS sequence"/>
</dbReference>
<dbReference type="WBParaSite" id="SVE_1809700.1">
    <property type="protein sequence ID" value="SVE_1809700.1"/>
    <property type="gene ID" value="SVE_1809700"/>
</dbReference>
<dbReference type="AlphaFoldDB" id="A0A0K0G065"/>
<evidence type="ECO:0000313" key="2">
    <source>
        <dbReference type="WBParaSite" id="SVE_1809700.1"/>
    </source>
</evidence>
<evidence type="ECO:0000313" key="1">
    <source>
        <dbReference type="Proteomes" id="UP000035680"/>
    </source>
</evidence>
<proteinExistence type="predicted"/>
<reference evidence="1" key="1">
    <citation type="submission" date="2014-07" db="EMBL/GenBank/DDBJ databases">
        <authorList>
            <person name="Martin A.A"/>
            <person name="De Silva N."/>
        </authorList>
    </citation>
    <scope>NUCLEOTIDE SEQUENCE</scope>
</reference>
<name>A0A0K0G065_STRVS</name>
<accession>A0A0K0G065</accession>